<dbReference type="EMBL" id="WNYA01000008">
    <property type="protein sequence ID" value="KAG8559117.1"/>
    <property type="molecule type" value="Genomic_DNA"/>
</dbReference>
<proteinExistence type="predicted"/>
<feature type="transmembrane region" description="Helical" evidence="1">
    <location>
        <begin position="34"/>
        <end position="54"/>
    </location>
</feature>
<keyword evidence="1" id="KW-1133">Transmembrane helix</keyword>
<keyword evidence="3" id="KW-1185">Reference proteome</keyword>
<keyword evidence="1" id="KW-0472">Membrane</keyword>
<reference evidence="2" key="1">
    <citation type="thesis" date="2020" institute="ProQuest LLC" country="789 East Eisenhower Parkway, Ann Arbor, MI, USA">
        <title>Comparative Genomics and Chromosome Evolution.</title>
        <authorList>
            <person name="Mudd A.B."/>
        </authorList>
    </citation>
    <scope>NUCLEOTIDE SEQUENCE</scope>
    <source>
        <strain evidence="2">237g6f4</strain>
        <tissue evidence="2">Blood</tissue>
    </source>
</reference>
<sequence length="81" mass="8977">MLLALVLKGNLLSKCGMINQKQLLIDPSTATMVIFLYLLSMASLLKSTFTIMLLRLKRSFIVRRGGGGLTRAHPCCRFTSC</sequence>
<evidence type="ECO:0000256" key="1">
    <source>
        <dbReference type="SAM" id="Phobius"/>
    </source>
</evidence>
<evidence type="ECO:0000313" key="3">
    <source>
        <dbReference type="Proteomes" id="UP000824782"/>
    </source>
</evidence>
<organism evidence="2 3">
    <name type="scientific">Engystomops pustulosus</name>
    <name type="common">Tungara frog</name>
    <name type="synonym">Physalaemus pustulosus</name>
    <dbReference type="NCBI Taxonomy" id="76066"/>
    <lineage>
        <taxon>Eukaryota</taxon>
        <taxon>Metazoa</taxon>
        <taxon>Chordata</taxon>
        <taxon>Craniata</taxon>
        <taxon>Vertebrata</taxon>
        <taxon>Euteleostomi</taxon>
        <taxon>Amphibia</taxon>
        <taxon>Batrachia</taxon>
        <taxon>Anura</taxon>
        <taxon>Neobatrachia</taxon>
        <taxon>Hyloidea</taxon>
        <taxon>Leptodactylidae</taxon>
        <taxon>Leiuperinae</taxon>
        <taxon>Engystomops</taxon>
    </lineage>
</organism>
<accession>A0AAV7AD36</accession>
<evidence type="ECO:0000313" key="2">
    <source>
        <dbReference type="EMBL" id="KAG8559117.1"/>
    </source>
</evidence>
<dbReference type="AlphaFoldDB" id="A0AAV7AD36"/>
<comment type="caution">
    <text evidence="2">The sequence shown here is derived from an EMBL/GenBank/DDBJ whole genome shotgun (WGS) entry which is preliminary data.</text>
</comment>
<keyword evidence="1" id="KW-0812">Transmembrane</keyword>
<protein>
    <submittedName>
        <fullName evidence="2">Uncharacterized protein</fullName>
    </submittedName>
</protein>
<dbReference type="Proteomes" id="UP000824782">
    <property type="component" value="Unassembled WGS sequence"/>
</dbReference>
<name>A0AAV7AD36_ENGPU</name>
<gene>
    <name evidence="2" type="ORF">GDO81_017247</name>
</gene>